<dbReference type="RefSeq" id="WP_147382344.1">
    <property type="nucleotide sequence ID" value="NZ_QXBN01000023.1"/>
</dbReference>
<evidence type="ECO:0000313" key="3">
    <source>
        <dbReference type="Proteomes" id="UP000284557"/>
    </source>
</evidence>
<organism evidence="2 3">
    <name type="scientific">Mycobacteroides abscessus</name>
    <dbReference type="NCBI Taxonomy" id="36809"/>
    <lineage>
        <taxon>Bacteria</taxon>
        <taxon>Bacillati</taxon>
        <taxon>Actinomycetota</taxon>
        <taxon>Actinomycetes</taxon>
        <taxon>Mycobacteriales</taxon>
        <taxon>Mycobacteriaceae</taxon>
        <taxon>Mycobacteroides</taxon>
    </lineage>
</organism>
<dbReference type="EMBL" id="QXBN01000023">
    <property type="protein sequence ID" value="RIT32725.1"/>
    <property type="molecule type" value="Genomic_DNA"/>
</dbReference>
<name>A0ABD7HI89_9MYCO</name>
<comment type="caution">
    <text evidence="2">The sequence shown here is derived from an EMBL/GenBank/DDBJ whole genome shotgun (WGS) entry which is preliminary data.</text>
</comment>
<evidence type="ECO:0000313" key="2">
    <source>
        <dbReference type="EMBL" id="RIT32725.1"/>
    </source>
</evidence>
<feature type="region of interest" description="Disordered" evidence="1">
    <location>
        <begin position="308"/>
        <end position="335"/>
    </location>
</feature>
<sequence length="335" mass="38025">MTECTRCGERCELFLCWNCGKAIRRLLVGQKVARRKGTEAQGEEPGIIWYLDRLMESAYRQTRMTSSTVRTAPDSTPLLPDSRASKLRHQIHAALTSWVKQITEGRRMRFLPLDSVELDFIGPLRPGWHRIPAGYTASAADMARWLAHHLLAIMSEENAAELYDELVALTRKAHRAIDRPEVQLYGECSKPMGESDEGVPLTCGVKLYDEKGKSYVSCQRCRTSYDVEELRGDMRERAKEQPMTGADVLRMMKLAGEAPASATFYKVLGRVAPRSYLHADGQRNQTWTPGCKKLYAYDDVVVKLNEKGTRRRRERSAVRAAPPNPRVGERMEISY</sequence>
<evidence type="ECO:0000256" key="1">
    <source>
        <dbReference type="SAM" id="MobiDB-lite"/>
    </source>
</evidence>
<dbReference type="AlphaFoldDB" id="A0ABD7HI89"/>
<protein>
    <submittedName>
        <fullName evidence="2">Uncharacterized protein</fullName>
    </submittedName>
</protein>
<dbReference type="Proteomes" id="UP000284557">
    <property type="component" value="Unassembled WGS sequence"/>
</dbReference>
<accession>A0ABD7HI89</accession>
<gene>
    <name evidence="2" type="ORF">D2E76_23220</name>
</gene>
<proteinExistence type="predicted"/>
<reference evidence="2 3" key="1">
    <citation type="submission" date="2018-08" db="EMBL/GenBank/DDBJ databases">
        <title>Linezolid Resistance in Mycobacterium abscessus: MIC Distribution and Comprehensive Investigation of Resistance Mechanisms.</title>
        <authorList>
            <person name="Ye M."/>
            <person name="Xu L."/>
            <person name="Zou Y."/>
            <person name="Li B."/>
            <person name="Guo Q."/>
            <person name="Zhang Y."/>
            <person name="Zhan M."/>
            <person name="Xu B."/>
            <person name="Yu F."/>
            <person name="Zhang Z."/>
            <person name="Chu H."/>
        </authorList>
    </citation>
    <scope>NUCLEOTIDE SEQUENCE [LARGE SCALE GENOMIC DNA]</scope>
    <source>
        <strain evidence="2 3">G143</strain>
    </source>
</reference>